<dbReference type="EMBL" id="CYZT01000115">
    <property type="protein sequence ID" value="CUO55956.1"/>
    <property type="molecule type" value="Genomic_DNA"/>
</dbReference>
<reference evidence="2 3" key="1">
    <citation type="submission" date="2015-09" db="EMBL/GenBank/DDBJ databases">
        <authorList>
            <consortium name="Pathogen Informatics"/>
        </authorList>
    </citation>
    <scope>NUCLEOTIDE SEQUENCE [LARGE SCALE GENOMIC DNA]</scope>
    <source>
        <strain evidence="2 3">2789STDY5608854</strain>
    </source>
</reference>
<evidence type="ECO:0000313" key="3">
    <source>
        <dbReference type="Proteomes" id="UP000095746"/>
    </source>
</evidence>
<dbReference type="AlphaFoldDB" id="A0A174G4A7"/>
<feature type="compositionally biased region" description="Basic and acidic residues" evidence="1">
    <location>
        <begin position="247"/>
        <end position="264"/>
    </location>
</feature>
<dbReference type="Proteomes" id="UP000095746">
    <property type="component" value="Unassembled WGS sequence"/>
</dbReference>
<gene>
    <name evidence="2" type="ORF">ERS852411_01750</name>
</gene>
<feature type="compositionally biased region" description="Basic and acidic residues" evidence="1">
    <location>
        <begin position="70"/>
        <end position="82"/>
    </location>
</feature>
<protein>
    <submittedName>
        <fullName evidence="2">Uncharacterized protein</fullName>
    </submittedName>
</protein>
<proteinExistence type="predicted"/>
<feature type="region of interest" description="Disordered" evidence="1">
    <location>
        <begin position="244"/>
        <end position="281"/>
    </location>
</feature>
<name>A0A174G4A7_FLAPL</name>
<accession>A0A174G4A7</accession>
<evidence type="ECO:0000313" key="2">
    <source>
        <dbReference type="EMBL" id="CUO55956.1"/>
    </source>
</evidence>
<sequence>MQKEGAQLGALVLHFFQGALELLGHVIEGAGEHADLVPGGHLDFVGKVAVRHPFSALGQPLNGGDQRLGQQEREKHGDDQAEDQRLYNQRDQLTIEGGHIGAVVLHIDDVAALAPLYCHGYVHIGGGGGVIVAGILTRQHPHQVAGIIGHRLSGLLIVGACQPVAVGTVQYVVFPAAVVNAEGAVGIQNVGDAGCGVLLTLDGSLQVLPEVRVAKGLGHLGIEVLRVVIGNRIDQKCTYHCHQGDNQQRHDEHELHVQASKHGDTPSQFFQEMQRRPEPKR</sequence>
<feature type="region of interest" description="Disordered" evidence="1">
    <location>
        <begin position="56"/>
        <end position="82"/>
    </location>
</feature>
<evidence type="ECO:0000256" key="1">
    <source>
        <dbReference type="SAM" id="MobiDB-lite"/>
    </source>
</evidence>
<organism evidence="2 3">
    <name type="scientific">Flavonifractor plautii</name>
    <name type="common">Fusobacterium plautii</name>
    <dbReference type="NCBI Taxonomy" id="292800"/>
    <lineage>
        <taxon>Bacteria</taxon>
        <taxon>Bacillati</taxon>
        <taxon>Bacillota</taxon>
        <taxon>Clostridia</taxon>
        <taxon>Eubacteriales</taxon>
        <taxon>Oscillospiraceae</taxon>
        <taxon>Flavonifractor</taxon>
    </lineage>
</organism>